<protein>
    <submittedName>
        <fullName evidence="2">Uncharacterized protein</fullName>
    </submittedName>
</protein>
<reference evidence="2" key="1">
    <citation type="submission" date="2023-03" db="UniProtKB">
        <authorList>
            <consortium name="EnsemblPlants"/>
        </authorList>
    </citation>
    <scope>IDENTIFICATION</scope>
</reference>
<dbReference type="AlphaFoldDB" id="A0A9I9DKS2"/>
<name>A0A9I9DKS2_CUCME</name>
<feature type="compositionally biased region" description="Low complexity" evidence="1">
    <location>
        <begin position="21"/>
        <end position="31"/>
    </location>
</feature>
<organism evidence="2">
    <name type="scientific">Cucumis melo</name>
    <name type="common">Muskmelon</name>
    <dbReference type="NCBI Taxonomy" id="3656"/>
    <lineage>
        <taxon>Eukaryota</taxon>
        <taxon>Viridiplantae</taxon>
        <taxon>Streptophyta</taxon>
        <taxon>Embryophyta</taxon>
        <taxon>Tracheophyta</taxon>
        <taxon>Spermatophyta</taxon>
        <taxon>Magnoliopsida</taxon>
        <taxon>eudicotyledons</taxon>
        <taxon>Gunneridae</taxon>
        <taxon>Pentapetalae</taxon>
        <taxon>rosids</taxon>
        <taxon>fabids</taxon>
        <taxon>Cucurbitales</taxon>
        <taxon>Cucurbitaceae</taxon>
        <taxon>Benincaseae</taxon>
        <taxon>Cucumis</taxon>
    </lineage>
</organism>
<sequence length="248" mass="27234">MEKLSVKSEREDKTARPKSSLDLFDLGMLGMDVEEQTHTSESEKELSVHKEGERSEEMLDSKFDNVSVSSTKEVMYAREEDDSKSIQCVSNGTHSSSGDKITLVQCCLSNDEESFHSCGDSNFLNRRLSNASETSSANVITNSTCSVPTANLASKLEIQCDESNKLLTSDQSHLALFPCNSKPKMQMVPHFVGFQKNFDVPFLSPPPPPPSPPPPPPAVTDRYLFSLSLPFSTRPTSSSALLIVNPIN</sequence>
<dbReference type="Gramene" id="MELO3C020349.2.1">
    <property type="protein sequence ID" value="MELO3C020349.2.1"/>
    <property type="gene ID" value="MELO3C020349.2"/>
</dbReference>
<feature type="region of interest" description="Disordered" evidence="1">
    <location>
        <begin position="1"/>
        <end position="60"/>
    </location>
</feature>
<evidence type="ECO:0000313" key="2">
    <source>
        <dbReference type="EnsemblPlants" id="MELO3C020349.2.1"/>
    </source>
</evidence>
<evidence type="ECO:0000256" key="1">
    <source>
        <dbReference type="SAM" id="MobiDB-lite"/>
    </source>
</evidence>
<feature type="compositionally biased region" description="Basic and acidic residues" evidence="1">
    <location>
        <begin position="1"/>
        <end position="15"/>
    </location>
</feature>
<accession>A0A9I9DKS2</accession>
<dbReference type="EnsemblPlants" id="MELO3C020349.2.1">
    <property type="protein sequence ID" value="MELO3C020349.2.1"/>
    <property type="gene ID" value="MELO3C020349.2"/>
</dbReference>
<proteinExistence type="predicted"/>
<feature type="compositionally biased region" description="Basic and acidic residues" evidence="1">
    <location>
        <begin position="35"/>
        <end position="60"/>
    </location>
</feature>